<accession>W1PCG1</accession>
<reference evidence="3" key="1">
    <citation type="journal article" date="2013" name="Science">
        <title>The Amborella genome and the evolution of flowering plants.</title>
        <authorList>
            <consortium name="Amborella Genome Project"/>
        </authorList>
    </citation>
    <scope>NUCLEOTIDE SEQUENCE [LARGE SCALE GENOMIC DNA]</scope>
</reference>
<feature type="non-terminal residue" evidence="2">
    <location>
        <position position="298"/>
    </location>
</feature>
<sequence length="298" mass="32320">MKYMSLKGKTKSLFNDLRSIFRWSKGGEVSGHEGWPVQDLNALIGSGSYFGLAPRLRHDKRAPVITEPGSEPLREREEKQGGRKRKGTKGPKYLSAVLKRGTQVMKKGLSITDMSPPPPPPATSTLAMRVEPDTTVAQLEKSSLTSFNLRRELEGTSSRVEAIVTPTTDSLTGSPTCSSLSLGDVLCTFTKEENGEAVDEVSSVETTVLELPFSVPPEVEFEIEPPLELPPSELVMTLGLEMSILEAQAEEPSFEPLDAFDEPLALVIRNSDFEVPPLAAVGPSVPLLPTPDGMAYLV</sequence>
<dbReference type="Gramene" id="ERN04700">
    <property type="protein sequence ID" value="ERN04700"/>
    <property type="gene ID" value="AMTR_s00076p00173930"/>
</dbReference>
<organism evidence="2 3">
    <name type="scientific">Amborella trichopoda</name>
    <dbReference type="NCBI Taxonomy" id="13333"/>
    <lineage>
        <taxon>Eukaryota</taxon>
        <taxon>Viridiplantae</taxon>
        <taxon>Streptophyta</taxon>
        <taxon>Embryophyta</taxon>
        <taxon>Tracheophyta</taxon>
        <taxon>Spermatophyta</taxon>
        <taxon>Magnoliopsida</taxon>
        <taxon>Amborellales</taxon>
        <taxon>Amborellaceae</taxon>
        <taxon>Amborella</taxon>
    </lineage>
</organism>
<proteinExistence type="predicted"/>
<dbReference type="Proteomes" id="UP000017836">
    <property type="component" value="Unassembled WGS sequence"/>
</dbReference>
<gene>
    <name evidence="2" type="ORF">AMTR_s00076p00173930</name>
</gene>
<dbReference type="EMBL" id="KI394182">
    <property type="protein sequence ID" value="ERN04700.1"/>
    <property type="molecule type" value="Genomic_DNA"/>
</dbReference>
<name>W1PCG1_AMBTC</name>
<feature type="compositionally biased region" description="Basic and acidic residues" evidence="1">
    <location>
        <begin position="72"/>
        <end position="81"/>
    </location>
</feature>
<evidence type="ECO:0000313" key="2">
    <source>
        <dbReference type="EMBL" id="ERN04700.1"/>
    </source>
</evidence>
<protein>
    <submittedName>
        <fullName evidence="2">Uncharacterized protein</fullName>
    </submittedName>
</protein>
<dbReference type="AlphaFoldDB" id="W1PCG1"/>
<evidence type="ECO:0000256" key="1">
    <source>
        <dbReference type="SAM" id="MobiDB-lite"/>
    </source>
</evidence>
<evidence type="ECO:0000313" key="3">
    <source>
        <dbReference type="Proteomes" id="UP000017836"/>
    </source>
</evidence>
<feature type="region of interest" description="Disordered" evidence="1">
    <location>
        <begin position="61"/>
        <end position="90"/>
    </location>
</feature>
<keyword evidence="3" id="KW-1185">Reference proteome</keyword>
<dbReference type="HOGENOM" id="CLU_081487_0_0_1"/>